<name>A0A395ISI4_9HELO</name>
<reference evidence="1 2" key="1">
    <citation type="submission" date="2018-06" db="EMBL/GenBank/DDBJ databases">
        <title>Genome Sequence of the Brown Rot Fungal Pathogen Monilinia fructigena.</title>
        <authorList>
            <person name="Landi L."/>
            <person name="De Miccolis Angelini R.M."/>
            <person name="Pollastro S."/>
            <person name="Abate D."/>
            <person name="Faretra F."/>
            <person name="Romanazzi G."/>
        </authorList>
    </citation>
    <scope>NUCLEOTIDE SEQUENCE [LARGE SCALE GENOMIC DNA]</scope>
    <source>
        <strain evidence="1 2">Mfrg269</strain>
    </source>
</reference>
<protein>
    <recommendedName>
        <fullName evidence="3">FAD dependent oxidoreductase domain-containing protein</fullName>
    </recommendedName>
</protein>
<sequence length="133" mass="14621">MHPLHGYRNIEALPENEVIDIVTMGAGYAGVATVYNLVKDGTPGICLSLSVMIIDARSLYSNANGRDGITEYLDMSSKDIILTSQRRYLSPDLYGHIPTYINRAGVQAGAEIAEFEIAPVQALKNPILREKRK</sequence>
<keyword evidence="2" id="KW-1185">Reference proteome</keyword>
<evidence type="ECO:0000313" key="1">
    <source>
        <dbReference type="EMBL" id="RAL62353.1"/>
    </source>
</evidence>
<dbReference type="InterPro" id="IPR036188">
    <property type="entry name" value="FAD/NAD-bd_sf"/>
</dbReference>
<dbReference type="EMBL" id="QKRW01000025">
    <property type="protein sequence ID" value="RAL62353.1"/>
    <property type="molecule type" value="Genomic_DNA"/>
</dbReference>
<comment type="caution">
    <text evidence="1">The sequence shown here is derived from an EMBL/GenBank/DDBJ whole genome shotgun (WGS) entry which is preliminary data.</text>
</comment>
<dbReference type="AlphaFoldDB" id="A0A395ISI4"/>
<organism evidence="1 2">
    <name type="scientific">Monilinia fructigena</name>
    <dbReference type="NCBI Taxonomy" id="38457"/>
    <lineage>
        <taxon>Eukaryota</taxon>
        <taxon>Fungi</taxon>
        <taxon>Dikarya</taxon>
        <taxon>Ascomycota</taxon>
        <taxon>Pezizomycotina</taxon>
        <taxon>Leotiomycetes</taxon>
        <taxon>Helotiales</taxon>
        <taxon>Sclerotiniaceae</taxon>
        <taxon>Monilinia</taxon>
    </lineage>
</organism>
<evidence type="ECO:0000313" key="2">
    <source>
        <dbReference type="Proteomes" id="UP000249056"/>
    </source>
</evidence>
<dbReference type="OrthoDB" id="429143at2759"/>
<dbReference type="Proteomes" id="UP000249056">
    <property type="component" value="Unassembled WGS sequence"/>
</dbReference>
<proteinExistence type="predicted"/>
<evidence type="ECO:0008006" key="3">
    <source>
        <dbReference type="Google" id="ProtNLM"/>
    </source>
</evidence>
<accession>A0A395ISI4</accession>
<dbReference type="SUPFAM" id="SSF51905">
    <property type="entry name" value="FAD/NAD(P)-binding domain"/>
    <property type="match status" value="1"/>
</dbReference>
<gene>
    <name evidence="1" type="ORF">DID88_004919</name>
</gene>